<feature type="domain" description="Ig-like" evidence="11">
    <location>
        <begin position="194"/>
        <end position="286"/>
    </location>
</feature>
<keyword evidence="6 10" id="KW-0472">Membrane</keyword>
<dbReference type="Pfam" id="PF08205">
    <property type="entry name" value="C2-set_2"/>
    <property type="match status" value="1"/>
</dbReference>
<dbReference type="Gene3D" id="2.60.40.10">
    <property type="entry name" value="Immunoglobulins"/>
    <property type="match status" value="2"/>
</dbReference>
<dbReference type="GO" id="GO:0033691">
    <property type="term" value="F:sialic acid binding"/>
    <property type="evidence" value="ECO:0007669"/>
    <property type="project" value="TreeGrafter"/>
</dbReference>
<feature type="region of interest" description="Disordered" evidence="9">
    <location>
        <begin position="387"/>
        <end position="407"/>
    </location>
</feature>
<comment type="subcellular location">
    <subcellularLocation>
        <location evidence="1">Membrane</location>
        <topology evidence="1">Single-pass membrane protein</topology>
    </subcellularLocation>
</comment>
<evidence type="ECO:0000256" key="6">
    <source>
        <dbReference type="ARBA" id="ARBA00023136"/>
    </source>
</evidence>
<evidence type="ECO:0000256" key="8">
    <source>
        <dbReference type="ARBA" id="ARBA00038361"/>
    </source>
</evidence>
<feature type="region of interest" description="Disordered" evidence="9">
    <location>
        <begin position="431"/>
        <end position="484"/>
    </location>
</feature>
<dbReference type="InterPro" id="IPR013106">
    <property type="entry name" value="Ig_V-set"/>
</dbReference>
<dbReference type="GO" id="GO:0030246">
    <property type="term" value="F:carbohydrate binding"/>
    <property type="evidence" value="ECO:0007669"/>
    <property type="project" value="UniProtKB-KW"/>
</dbReference>
<feature type="compositionally biased region" description="Polar residues" evidence="9">
    <location>
        <begin position="387"/>
        <end position="403"/>
    </location>
</feature>
<feature type="transmembrane region" description="Helical" evidence="10">
    <location>
        <begin position="330"/>
        <end position="354"/>
    </location>
</feature>
<reference evidence="13" key="1">
    <citation type="submission" date="2025-08" db="UniProtKB">
        <authorList>
            <consortium name="RefSeq"/>
        </authorList>
    </citation>
    <scope>IDENTIFICATION</scope>
    <source>
        <strain evidence="13">Wakin</strain>
        <tissue evidence="13">Muscle</tissue>
    </source>
</reference>
<evidence type="ECO:0000256" key="4">
    <source>
        <dbReference type="ARBA" id="ARBA00022889"/>
    </source>
</evidence>
<dbReference type="RefSeq" id="XP_026105861.1">
    <property type="nucleotide sequence ID" value="XM_026250076.1"/>
</dbReference>
<sequence length="484" mass="54356">MSKDLIWRITNESPTPLLKIRNTVAHQIEHSDVLLDILVRGAVYKGSYTSAPGDSKERQAGTPSSQWPIGQEKNDWNITFHPPEVTAVTGLCVLISCTFNYPDEEKPSNLRWNACNKKGDCSEIFNFKKLTDENVKENKSRRIEMLEHDLTKNNCSIIMKNITANDKKYYMLILEESSRNTSNLTVKITIQDKPKMKVPLLIEGQKANLTCSAPFPCPETPPKITWWIKTRGENMTYLKDNIILTSSKSLYNSTLTLTPTFDQHDAIVACEVSYGSKTISTNRTLNVTCDTNELKVNKSFSPGSENMPQNDTTKTTGIEDFFKNLNISTILTFVVGMMCSALIFSMVLCCWVFCHRCKHKAPTANTETEDNLEMVQTDVAQTGINEQTPLHGQLNGGNPNTAEPTDRAEVDEAVGAEAGEVDYASIDYSLLKARPPEEQETEPTDTDYAEIKRDRRGDGKEKEVLQDEDDQLETPNQMDGEEEP</sequence>
<dbReference type="PROSITE" id="PS50835">
    <property type="entry name" value="IG_LIKE"/>
    <property type="match status" value="1"/>
</dbReference>
<dbReference type="InterPro" id="IPR007110">
    <property type="entry name" value="Ig-like_dom"/>
</dbReference>
<dbReference type="InterPro" id="IPR013162">
    <property type="entry name" value="CD80_C2-set"/>
</dbReference>
<evidence type="ECO:0000256" key="2">
    <source>
        <dbReference type="ARBA" id="ARBA00022692"/>
    </source>
</evidence>
<dbReference type="PANTHER" id="PTHR12035:SF128">
    <property type="entry name" value="BRANCHED CHAIN KETO ACID DEHYDROGENASE E1 SUBUNIT BETA,-LIKE-RELATED"/>
    <property type="match status" value="1"/>
</dbReference>
<feature type="compositionally biased region" description="Acidic residues" evidence="9">
    <location>
        <begin position="438"/>
        <end position="448"/>
    </location>
</feature>
<dbReference type="Pfam" id="PF07686">
    <property type="entry name" value="V-set"/>
    <property type="match status" value="1"/>
</dbReference>
<evidence type="ECO:0000313" key="12">
    <source>
        <dbReference type="Proteomes" id="UP000515129"/>
    </source>
</evidence>
<evidence type="ECO:0000313" key="13">
    <source>
        <dbReference type="RefSeq" id="XP_026105861.1"/>
    </source>
</evidence>
<evidence type="ECO:0000256" key="7">
    <source>
        <dbReference type="ARBA" id="ARBA00023157"/>
    </source>
</evidence>
<dbReference type="InterPro" id="IPR013783">
    <property type="entry name" value="Ig-like_fold"/>
</dbReference>
<dbReference type="AlphaFoldDB" id="A0A6P6NCB1"/>
<keyword evidence="2 10" id="KW-0812">Transmembrane</keyword>
<evidence type="ECO:0000256" key="9">
    <source>
        <dbReference type="SAM" id="MobiDB-lite"/>
    </source>
</evidence>
<dbReference type="GO" id="GO:0005886">
    <property type="term" value="C:plasma membrane"/>
    <property type="evidence" value="ECO:0007669"/>
    <property type="project" value="TreeGrafter"/>
</dbReference>
<dbReference type="SUPFAM" id="SSF48726">
    <property type="entry name" value="Immunoglobulin"/>
    <property type="match status" value="2"/>
</dbReference>
<feature type="compositionally biased region" description="Basic and acidic residues" evidence="9">
    <location>
        <begin position="449"/>
        <end position="465"/>
    </location>
</feature>
<keyword evidence="3" id="KW-0430">Lectin</keyword>
<gene>
    <name evidence="13" type="primary">LOC113077812</name>
</gene>
<keyword evidence="5 10" id="KW-1133">Transmembrane helix</keyword>
<dbReference type="Proteomes" id="UP000515129">
    <property type="component" value="Unplaced"/>
</dbReference>
<dbReference type="OrthoDB" id="10012075at2759"/>
<comment type="similarity">
    <text evidence="8">Belongs to the immunoglobulin superfamily. SIGLEC (sialic acid binding Ig-like lectin) family.</text>
</comment>
<evidence type="ECO:0000256" key="3">
    <source>
        <dbReference type="ARBA" id="ARBA00022734"/>
    </source>
</evidence>
<dbReference type="PANTHER" id="PTHR12035">
    <property type="entry name" value="SIALIC ACID BINDING IMMUNOGLOBULIN-LIKE LECTIN"/>
    <property type="match status" value="1"/>
</dbReference>
<protein>
    <submittedName>
        <fullName evidence="13">Myeloid cell surface antigen CD33-like</fullName>
    </submittedName>
</protein>
<evidence type="ECO:0000256" key="10">
    <source>
        <dbReference type="SAM" id="Phobius"/>
    </source>
</evidence>
<keyword evidence="12" id="KW-1185">Reference proteome</keyword>
<evidence type="ECO:0000259" key="11">
    <source>
        <dbReference type="PROSITE" id="PS50835"/>
    </source>
</evidence>
<dbReference type="GO" id="GO:0007155">
    <property type="term" value="P:cell adhesion"/>
    <property type="evidence" value="ECO:0007669"/>
    <property type="project" value="UniProtKB-KW"/>
</dbReference>
<evidence type="ECO:0000256" key="5">
    <source>
        <dbReference type="ARBA" id="ARBA00022989"/>
    </source>
</evidence>
<name>A0A6P6NCB1_CARAU</name>
<feature type="region of interest" description="Disordered" evidence="9">
    <location>
        <begin position="49"/>
        <end position="70"/>
    </location>
</feature>
<dbReference type="InterPro" id="IPR003599">
    <property type="entry name" value="Ig_sub"/>
</dbReference>
<dbReference type="InterPro" id="IPR051036">
    <property type="entry name" value="SIGLEC"/>
</dbReference>
<dbReference type="SMART" id="SM00409">
    <property type="entry name" value="IG"/>
    <property type="match status" value="2"/>
</dbReference>
<proteinExistence type="inferred from homology"/>
<keyword evidence="4" id="KW-0130">Cell adhesion</keyword>
<dbReference type="InterPro" id="IPR036179">
    <property type="entry name" value="Ig-like_dom_sf"/>
</dbReference>
<dbReference type="GeneID" id="113077812"/>
<evidence type="ECO:0000256" key="1">
    <source>
        <dbReference type="ARBA" id="ARBA00004167"/>
    </source>
</evidence>
<organism evidence="12 13">
    <name type="scientific">Carassius auratus</name>
    <name type="common">Goldfish</name>
    <dbReference type="NCBI Taxonomy" id="7957"/>
    <lineage>
        <taxon>Eukaryota</taxon>
        <taxon>Metazoa</taxon>
        <taxon>Chordata</taxon>
        <taxon>Craniata</taxon>
        <taxon>Vertebrata</taxon>
        <taxon>Euteleostomi</taxon>
        <taxon>Actinopterygii</taxon>
        <taxon>Neopterygii</taxon>
        <taxon>Teleostei</taxon>
        <taxon>Ostariophysi</taxon>
        <taxon>Cypriniformes</taxon>
        <taxon>Cyprinidae</taxon>
        <taxon>Cyprininae</taxon>
        <taxon>Carassius</taxon>
    </lineage>
</organism>
<accession>A0A6P6NCB1</accession>
<dbReference type="KEGG" id="caua:113077812"/>
<keyword evidence="7" id="KW-1015">Disulfide bond</keyword>